<dbReference type="EMBL" id="EAAA01001404">
    <property type="status" value="NOT_ANNOTATED_CDS"/>
    <property type="molecule type" value="Genomic_DNA"/>
</dbReference>
<proteinExistence type="predicted"/>
<organism evidence="1 2">
    <name type="scientific">Ciona intestinalis</name>
    <name type="common">Transparent sea squirt</name>
    <name type="synonym">Ascidia intestinalis</name>
    <dbReference type="NCBI Taxonomy" id="7719"/>
    <lineage>
        <taxon>Eukaryota</taxon>
        <taxon>Metazoa</taxon>
        <taxon>Chordata</taxon>
        <taxon>Tunicata</taxon>
        <taxon>Ascidiacea</taxon>
        <taxon>Phlebobranchia</taxon>
        <taxon>Cionidae</taxon>
        <taxon>Ciona</taxon>
    </lineage>
</organism>
<dbReference type="AlphaFoldDB" id="H2XSR1"/>
<dbReference type="Ensembl" id="ENSCINT00000032537.1">
    <property type="protein sequence ID" value="ENSCINP00000032695.1"/>
    <property type="gene ID" value="ENSCING00000018810.1"/>
</dbReference>
<dbReference type="Proteomes" id="UP000008144">
    <property type="component" value="Chromosome 2"/>
</dbReference>
<evidence type="ECO:0000313" key="1">
    <source>
        <dbReference type="Ensembl" id="ENSCINP00000032695.1"/>
    </source>
</evidence>
<dbReference type="InParanoid" id="H2XSR1"/>
<sequence>MQKLQDLWFDKFSSLRFVNTEELLNSDLPLHPSDFEDLVGKQCEQTRDVLIKQWIPSAVKLFHLHKDVWIHLVPLNDNDSTVQVQEFFACAASLMSNQLREMVINSLSDLMNFFKMHQDGNDFGSTYTDLRYCVRPVMLLQLQVRDTKLFFSPSFSDCRDVMLNCFS</sequence>
<reference evidence="2" key="1">
    <citation type="journal article" date="2002" name="Science">
        <title>The draft genome of Ciona intestinalis: insights into chordate and vertebrate origins.</title>
        <authorList>
            <person name="Dehal P."/>
            <person name="Satou Y."/>
            <person name="Campbell R.K."/>
            <person name="Chapman J."/>
            <person name="Degnan B."/>
            <person name="De Tomaso A."/>
            <person name="Davidson B."/>
            <person name="Di Gregorio A."/>
            <person name="Gelpke M."/>
            <person name="Goodstein D.M."/>
            <person name="Harafuji N."/>
            <person name="Hastings K.E."/>
            <person name="Ho I."/>
            <person name="Hotta K."/>
            <person name="Huang W."/>
            <person name="Kawashima T."/>
            <person name="Lemaire P."/>
            <person name="Martinez D."/>
            <person name="Meinertzhagen I.A."/>
            <person name="Necula S."/>
            <person name="Nonaka M."/>
            <person name="Putnam N."/>
            <person name="Rash S."/>
            <person name="Saiga H."/>
            <person name="Satake M."/>
            <person name="Terry A."/>
            <person name="Yamada L."/>
            <person name="Wang H.G."/>
            <person name="Awazu S."/>
            <person name="Azumi K."/>
            <person name="Boore J."/>
            <person name="Branno M."/>
            <person name="Chin-Bow S."/>
            <person name="DeSantis R."/>
            <person name="Doyle S."/>
            <person name="Francino P."/>
            <person name="Keys D.N."/>
            <person name="Haga S."/>
            <person name="Hayashi H."/>
            <person name="Hino K."/>
            <person name="Imai K.S."/>
            <person name="Inaba K."/>
            <person name="Kano S."/>
            <person name="Kobayashi K."/>
            <person name="Kobayashi M."/>
            <person name="Lee B.I."/>
            <person name="Makabe K.W."/>
            <person name="Manohar C."/>
            <person name="Matassi G."/>
            <person name="Medina M."/>
            <person name="Mochizuki Y."/>
            <person name="Mount S."/>
            <person name="Morishita T."/>
            <person name="Miura S."/>
            <person name="Nakayama A."/>
            <person name="Nishizaka S."/>
            <person name="Nomoto H."/>
            <person name="Ohta F."/>
            <person name="Oishi K."/>
            <person name="Rigoutsos I."/>
            <person name="Sano M."/>
            <person name="Sasaki A."/>
            <person name="Sasakura Y."/>
            <person name="Shoguchi E."/>
            <person name="Shin-i T."/>
            <person name="Spagnuolo A."/>
            <person name="Stainier D."/>
            <person name="Suzuki M.M."/>
            <person name="Tassy O."/>
            <person name="Takatori N."/>
            <person name="Tokuoka M."/>
            <person name="Yagi K."/>
            <person name="Yoshizaki F."/>
            <person name="Wada S."/>
            <person name="Zhang C."/>
            <person name="Hyatt P.D."/>
            <person name="Larimer F."/>
            <person name="Detter C."/>
            <person name="Doggett N."/>
            <person name="Glavina T."/>
            <person name="Hawkins T."/>
            <person name="Richardson P."/>
            <person name="Lucas S."/>
            <person name="Kohara Y."/>
            <person name="Levine M."/>
            <person name="Satoh N."/>
            <person name="Rokhsar D.S."/>
        </authorList>
    </citation>
    <scope>NUCLEOTIDE SEQUENCE [LARGE SCALE GENOMIC DNA]</scope>
</reference>
<keyword evidence="2" id="KW-1185">Reference proteome</keyword>
<accession>H2XSR1</accession>
<reference evidence="1" key="3">
    <citation type="submission" date="2025-08" db="UniProtKB">
        <authorList>
            <consortium name="Ensembl"/>
        </authorList>
    </citation>
    <scope>IDENTIFICATION</scope>
</reference>
<dbReference type="GeneTree" id="ENSGT00940000154959"/>
<evidence type="ECO:0000313" key="2">
    <source>
        <dbReference type="Proteomes" id="UP000008144"/>
    </source>
</evidence>
<protein>
    <submittedName>
        <fullName evidence="1">Uncharacterized protein</fullName>
    </submittedName>
</protein>
<reference evidence="1" key="4">
    <citation type="submission" date="2025-09" db="UniProtKB">
        <authorList>
            <consortium name="Ensembl"/>
        </authorList>
    </citation>
    <scope>IDENTIFICATION</scope>
</reference>
<name>H2XSR1_CIOIN</name>
<reference evidence="1" key="2">
    <citation type="journal article" date="2008" name="Genome Biol.">
        <title>Improved genome assembly and evidence-based global gene model set for the chordate Ciona intestinalis: new insight into intron and operon populations.</title>
        <authorList>
            <person name="Satou Y."/>
            <person name="Mineta K."/>
            <person name="Ogasawara M."/>
            <person name="Sasakura Y."/>
            <person name="Shoguchi E."/>
            <person name="Ueno K."/>
            <person name="Yamada L."/>
            <person name="Matsumoto J."/>
            <person name="Wasserscheid J."/>
            <person name="Dewar K."/>
            <person name="Wiley G.B."/>
            <person name="Macmil S.L."/>
            <person name="Roe B.A."/>
            <person name="Zeller R.W."/>
            <person name="Hastings K.E."/>
            <person name="Lemaire P."/>
            <person name="Lindquist E."/>
            <person name="Endo T."/>
            <person name="Hotta K."/>
            <person name="Inaba K."/>
        </authorList>
    </citation>
    <scope>NUCLEOTIDE SEQUENCE [LARGE SCALE GENOMIC DNA]</scope>
    <source>
        <strain evidence="1">wild type</strain>
    </source>
</reference>
<dbReference type="HOGENOM" id="CLU_1598197_0_0_1"/>
<dbReference type="STRING" id="7719.ENSCINP00000032695"/>